<accession>A0A4Z1II07</accession>
<sequence>MAAYPLPLCVVTIPSSHLKIRKVYQGTSGAQHEPTLINTLEMPAVMNRDISLFQLDDDAIAVRLLYASKINPPLPTSTPCSEIQFKSGAPILKTINTKK</sequence>
<proteinExistence type="predicted"/>
<protein>
    <submittedName>
        <fullName evidence="1">Uncharacterized protein</fullName>
    </submittedName>
</protein>
<organism evidence="1 2">
    <name type="scientific">Botryotinia narcissicola</name>
    <dbReference type="NCBI Taxonomy" id="278944"/>
    <lineage>
        <taxon>Eukaryota</taxon>
        <taxon>Fungi</taxon>
        <taxon>Dikarya</taxon>
        <taxon>Ascomycota</taxon>
        <taxon>Pezizomycotina</taxon>
        <taxon>Leotiomycetes</taxon>
        <taxon>Helotiales</taxon>
        <taxon>Sclerotiniaceae</taxon>
        <taxon>Botryotinia</taxon>
    </lineage>
</organism>
<evidence type="ECO:0000313" key="2">
    <source>
        <dbReference type="Proteomes" id="UP000297452"/>
    </source>
</evidence>
<evidence type="ECO:0000313" key="1">
    <source>
        <dbReference type="EMBL" id="TGO61025.1"/>
    </source>
</evidence>
<keyword evidence="2" id="KW-1185">Reference proteome</keyword>
<dbReference type="EMBL" id="PQXJ01000135">
    <property type="protein sequence ID" value="TGO61025.1"/>
    <property type="molecule type" value="Genomic_DNA"/>
</dbReference>
<reference evidence="1 2" key="1">
    <citation type="submission" date="2017-12" db="EMBL/GenBank/DDBJ databases">
        <title>Comparative genomics of Botrytis spp.</title>
        <authorList>
            <person name="Valero-Jimenez C.A."/>
            <person name="Tapia P."/>
            <person name="Veloso J."/>
            <person name="Silva-Moreno E."/>
            <person name="Staats M."/>
            <person name="Valdes J.H."/>
            <person name="Van Kan J.A.L."/>
        </authorList>
    </citation>
    <scope>NUCLEOTIDE SEQUENCE [LARGE SCALE GENOMIC DNA]</scope>
    <source>
        <strain evidence="1 2">MUCL2120</strain>
    </source>
</reference>
<name>A0A4Z1II07_9HELO</name>
<dbReference type="Proteomes" id="UP000297452">
    <property type="component" value="Unassembled WGS sequence"/>
</dbReference>
<comment type="caution">
    <text evidence="1">The sequence shown here is derived from an EMBL/GenBank/DDBJ whole genome shotgun (WGS) entry which is preliminary data.</text>
</comment>
<gene>
    <name evidence="1" type="ORF">BOTNAR_0135g00020</name>
</gene>
<dbReference type="AlphaFoldDB" id="A0A4Z1II07"/>
<dbReference type="OrthoDB" id="10427642at2759"/>